<dbReference type="Proteomes" id="UP001317870">
    <property type="component" value="Chromosome"/>
</dbReference>
<accession>A0ABM8CTF3</accession>
<keyword evidence="2" id="KW-1133">Transmembrane helix</keyword>
<sequence>MGDNEPDADTRETAQPRQQDPAERKSWVRRHSGTILTTLLFPIISGLIVLAVEKFTDDDASAASASTSAQQTTPSAAADDRAASPAPSAVPTTSAAASPNDVRWTGTINLTYLDLDSVPPRVLASNNGASAWVSYDRNSSGGFDKATLYGVGGGFFTTKPTLALWTTPAEPTRQQCSDLVATQGAETLQVTKDSAYCVKTAAGRTAFLTGISLNNAIHAYTASVTVWSATQ</sequence>
<keyword evidence="4" id="KW-1185">Reference proteome</keyword>
<keyword evidence="2" id="KW-0472">Membrane</keyword>
<reference evidence="3 4" key="1">
    <citation type="submission" date="2022-11" db="EMBL/GenBank/DDBJ databases">
        <title>Genome Sequencing of Nocardia sp. ON39_IFM12276 and assembly.</title>
        <authorList>
            <person name="Shimojima M."/>
            <person name="Toyokawa M."/>
            <person name="Uesaka K."/>
        </authorList>
    </citation>
    <scope>NUCLEOTIDE SEQUENCE [LARGE SCALE GENOMIC DNA]</scope>
    <source>
        <strain evidence="3 4">IFM 12276</strain>
    </source>
</reference>
<gene>
    <name evidence="3" type="ORF">IFM12276_12540</name>
</gene>
<feature type="compositionally biased region" description="Low complexity" evidence="1">
    <location>
        <begin position="65"/>
        <end position="99"/>
    </location>
</feature>
<evidence type="ECO:0000256" key="2">
    <source>
        <dbReference type="SAM" id="Phobius"/>
    </source>
</evidence>
<evidence type="ECO:0000313" key="3">
    <source>
        <dbReference type="EMBL" id="BDT98225.1"/>
    </source>
</evidence>
<dbReference type="EMBL" id="AP026978">
    <property type="protein sequence ID" value="BDT98225.1"/>
    <property type="molecule type" value="Genomic_DNA"/>
</dbReference>
<evidence type="ECO:0000256" key="1">
    <source>
        <dbReference type="SAM" id="MobiDB-lite"/>
    </source>
</evidence>
<feature type="transmembrane region" description="Helical" evidence="2">
    <location>
        <begin position="33"/>
        <end position="52"/>
    </location>
</feature>
<proteinExistence type="predicted"/>
<feature type="region of interest" description="Disordered" evidence="1">
    <location>
        <begin position="65"/>
        <end position="100"/>
    </location>
</feature>
<evidence type="ECO:0000313" key="4">
    <source>
        <dbReference type="Proteomes" id="UP001317870"/>
    </source>
</evidence>
<protein>
    <submittedName>
        <fullName evidence="3">Uncharacterized protein</fullName>
    </submittedName>
</protein>
<organism evidence="3 4">
    <name type="scientific">Nocardia sputorum</name>
    <dbReference type="NCBI Taxonomy" id="2984338"/>
    <lineage>
        <taxon>Bacteria</taxon>
        <taxon>Bacillati</taxon>
        <taxon>Actinomycetota</taxon>
        <taxon>Actinomycetes</taxon>
        <taxon>Mycobacteriales</taxon>
        <taxon>Nocardiaceae</taxon>
        <taxon>Nocardia</taxon>
    </lineage>
</organism>
<feature type="region of interest" description="Disordered" evidence="1">
    <location>
        <begin position="1"/>
        <end position="27"/>
    </location>
</feature>
<keyword evidence="2" id="KW-0812">Transmembrane</keyword>
<feature type="compositionally biased region" description="Basic and acidic residues" evidence="1">
    <location>
        <begin position="8"/>
        <end position="26"/>
    </location>
</feature>
<dbReference type="RefSeq" id="WP_281878229.1">
    <property type="nucleotide sequence ID" value="NZ_AP026976.1"/>
</dbReference>
<name>A0ABM8CTF3_9NOCA</name>